<feature type="compositionally biased region" description="Low complexity" evidence="1">
    <location>
        <begin position="79"/>
        <end position="89"/>
    </location>
</feature>
<feature type="region of interest" description="Disordered" evidence="1">
    <location>
        <begin position="1"/>
        <end position="33"/>
    </location>
</feature>
<gene>
    <name evidence="2" type="ORF">IWQ62_000871</name>
</gene>
<evidence type="ECO:0000313" key="3">
    <source>
        <dbReference type="Proteomes" id="UP001150925"/>
    </source>
</evidence>
<dbReference type="AlphaFoldDB" id="A0A9W8AW87"/>
<keyword evidence="3" id="KW-1185">Reference proteome</keyword>
<sequence>MTIAPPMNTGQVPVTSTSPEADRSSRNFTRLIPRTAGFDEEGLLFARDAARSTLTRRKQYMTSLVADNKVRSHTHHQHSPSSSAKTATSTKYVIPTVTDTLPATSSSSSSSTSSSPSHSKYFRHTVDMLSHPTTAVPGPGSLRRSGESPHARLSHSSSPGTMSPANPNVHPRRRQVDSASSSVSNSPSSQRSTNPPTRRGSQQPPPPVTPQAYEKAMWDLVFRKFCQEEVIFSGLKDQLLSRVRRNSAYAHPNDLTRNLMTVGRAIRSVSLDLPAIAQWNLTRLAREKDMAILDRLFLINLRIMVYDPAHDIVCSNPVCANPLCYFVHSPTHNTQDRASAFGCCLNLLLNDGMHHRLIDRDNKMSVRLTAMSSAQSPQQRVRYLRQIATLLLLSRQTGVSEIALRGIDRLHYLAKDSSSETVNQVNTYHYANTRARLYETPNPWLVHDLKGIDSKAIARLARVSISAPFLRAVYRLTPNDLDVDDMVYFSLLKCGQTHLDYWDQAIQLTCPMLLHLFMSVPGKKLMDFMYQENLPQLRPLFTKKATELQRLAPLNRIQEKVLTRAHALGLLAVYQKGADTLGNHPTDTDDTMLLGKVHGSCMHLCIEFAHLLSRMMFIRSAERQGDVQFQPYFTDGYVIDEAGPATPTPWVEVFNKFMRAENIQRRVPPMLLTAYMAVASDLLHQRDNICDLELFLELALALLTEFRKRRPDYEVVVTTPGGALVESPKDTSVLPQWDRLVREEIGGEFDRLYAEASRYMTQCTEIRSRSAYPDPSRTPSSTSISSASTVRPPSHSESSKHTILLSPTTSLPPPSTALISPNQSSFTSIGSAASTESSPLSSNQVPVLPSVRPTSST</sequence>
<feature type="compositionally biased region" description="Polar residues" evidence="1">
    <location>
        <begin position="154"/>
        <end position="166"/>
    </location>
</feature>
<evidence type="ECO:0000256" key="1">
    <source>
        <dbReference type="SAM" id="MobiDB-lite"/>
    </source>
</evidence>
<feature type="compositionally biased region" description="Low complexity" evidence="1">
    <location>
        <begin position="831"/>
        <end position="842"/>
    </location>
</feature>
<feature type="compositionally biased region" description="Polar residues" evidence="1">
    <location>
        <begin position="8"/>
        <end position="19"/>
    </location>
</feature>
<feature type="compositionally biased region" description="Low complexity" evidence="1">
    <location>
        <begin position="177"/>
        <end position="199"/>
    </location>
</feature>
<evidence type="ECO:0000313" key="2">
    <source>
        <dbReference type="EMBL" id="KAJ1969055.1"/>
    </source>
</evidence>
<accession>A0A9W8AW87</accession>
<dbReference type="EMBL" id="JANBPY010000100">
    <property type="protein sequence ID" value="KAJ1969055.1"/>
    <property type="molecule type" value="Genomic_DNA"/>
</dbReference>
<feature type="region of interest" description="Disordered" evidence="1">
    <location>
        <begin position="130"/>
        <end position="211"/>
    </location>
</feature>
<feature type="compositionally biased region" description="Low complexity" evidence="1">
    <location>
        <begin position="105"/>
        <end position="119"/>
    </location>
</feature>
<proteinExistence type="predicted"/>
<reference evidence="2" key="1">
    <citation type="submission" date="2022-07" db="EMBL/GenBank/DDBJ databases">
        <title>Phylogenomic reconstructions and comparative analyses of Kickxellomycotina fungi.</title>
        <authorList>
            <person name="Reynolds N.K."/>
            <person name="Stajich J.E."/>
            <person name="Barry K."/>
            <person name="Grigoriev I.V."/>
            <person name="Crous P."/>
            <person name="Smith M.E."/>
        </authorList>
    </citation>
    <scope>NUCLEOTIDE SEQUENCE</scope>
    <source>
        <strain evidence="2">RSA 1196</strain>
    </source>
</reference>
<feature type="compositionally biased region" description="Low complexity" evidence="1">
    <location>
        <begin position="773"/>
        <end position="789"/>
    </location>
</feature>
<feature type="region of interest" description="Disordered" evidence="1">
    <location>
        <begin position="100"/>
        <end position="119"/>
    </location>
</feature>
<feature type="region of interest" description="Disordered" evidence="1">
    <location>
        <begin position="69"/>
        <end position="89"/>
    </location>
</feature>
<feature type="region of interest" description="Disordered" evidence="1">
    <location>
        <begin position="766"/>
        <end position="857"/>
    </location>
</feature>
<dbReference type="OrthoDB" id="5549534at2759"/>
<name>A0A9W8AW87_9FUNG</name>
<organism evidence="2 3">
    <name type="scientific">Dispira parvispora</name>
    <dbReference type="NCBI Taxonomy" id="1520584"/>
    <lineage>
        <taxon>Eukaryota</taxon>
        <taxon>Fungi</taxon>
        <taxon>Fungi incertae sedis</taxon>
        <taxon>Zoopagomycota</taxon>
        <taxon>Kickxellomycotina</taxon>
        <taxon>Dimargaritomycetes</taxon>
        <taxon>Dimargaritales</taxon>
        <taxon>Dimargaritaceae</taxon>
        <taxon>Dispira</taxon>
    </lineage>
</organism>
<dbReference type="Proteomes" id="UP001150925">
    <property type="component" value="Unassembled WGS sequence"/>
</dbReference>
<comment type="caution">
    <text evidence="2">The sequence shown here is derived from an EMBL/GenBank/DDBJ whole genome shotgun (WGS) entry which is preliminary data.</text>
</comment>
<protein>
    <submittedName>
        <fullName evidence="2">Uncharacterized protein</fullName>
    </submittedName>
</protein>